<dbReference type="GO" id="GO:0005615">
    <property type="term" value="C:extracellular space"/>
    <property type="evidence" value="ECO:0007669"/>
    <property type="project" value="TreeGrafter"/>
</dbReference>
<dbReference type="GO" id="GO:0006508">
    <property type="term" value="P:proteolysis"/>
    <property type="evidence" value="ECO:0007669"/>
    <property type="project" value="UniProtKB-KW"/>
</dbReference>
<dbReference type="SUPFAM" id="SSF55486">
    <property type="entry name" value="Metalloproteases ('zincins'), catalytic domain"/>
    <property type="match status" value="1"/>
</dbReference>
<dbReference type="InterPro" id="IPR045357">
    <property type="entry name" value="Aminopeptidase_N-like_N"/>
</dbReference>
<dbReference type="Gene3D" id="2.60.40.1910">
    <property type="match status" value="1"/>
</dbReference>
<comment type="caution">
    <text evidence="16">The sequence shown here is derived from an EMBL/GenBank/DDBJ whole genome shotgun (WGS) entry which is preliminary data.</text>
</comment>
<evidence type="ECO:0000256" key="1">
    <source>
        <dbReference type="ARBA" id="ARBA00000098"/>
    </source>
</evidence>
<dbReference type="Gene3D" id="1.25.50.20">
    <property type="match status" value="1"/>
</dbReference>
<evidence type="ECO:0000259" key="15">
    <source>
        <dbReference type="Pfam" id="PF17900"/>
    </source>
</evidence>
<evidence type="ECO:0000256" key="6">
    <source>
        <dbReference type="ARBA" id="ARBA00022801"/>
    </source>
</evidence>
<dbReference type="AlphaFoldDB" id="A0A1X4JL28"/>
<keyword evidence="8 12" id="KW-0482">Metalloprotease</keyword>
<dbReference type="GO" id="GO:0070006">
    <property type="term" value="F:metalloaminopeptidase activity"/>
    <property type="evidence" value="ECO:0007669"/>
    <property type="project" value="TreeGrafter"/>
</dbReference>
<evidence type="ECO:0000256" key="9">
    <source>
        <dbReference type="PIRSR" id="PIRSR634016-1"/>
    </source>
</evidence>
<feature type="active site" description="Proton acceptor" evidence="9">
    <location>
        <position position="288"/>
    </location>
</feature>
<dbReference type="GO" id="GO:0016020">
    <property type="term" value="C:membrane"/>
    <property type="evidence" value="ECO:0007669"/>
    <property type="project" value="TreeGrafter"/>
</dbReference>
<dbReference type="RefSeq" id="WP_085638762.1">
    <property type="nucleotide sequence ID" value="NZ_JARXOD010000011.1"/>
</dbReference>
<dbReference type="GO" id="GO:0008270">
    <property type="term" value="F:zinc ion binding"/>
    <property type="evidence" value="ECO:0007669"/>
    <property type="project" value="UniProtKB-UniRule"/>
</dbReference>
<dbReference type="Pfam" id="PF17900">
    <property type="entry name" value="Peptidase_M1_N"/>
    <property type="match status" value="1"/>
</dbReference>
<dbReference type="Proteomes" id="UP000193588">
    <property type="component" value="Unassembled WGS sequence"/>
</dbReference>
<evidence type="ECO:0000256" key="2">
    <source>
        <dbReference type="ARBA" id="ARBA00010136"/>
    </source>
</evidence>
<evidence type="ECO:0000259" key="14">
    <source>
        <dbReference type="Pfam" id="PF11838"/>
    </source>
</evidence>
<dbReference type="InterPro" id="IPR050344">
    <property type="entry name" value="Peptidase_M1_aminopeptidases"/>
</dbReference>
<dbReference type="SUPFAM" id="SSF63737">
    <property type="entry name" value="Leukotriene A4 hydrolase N-terminal domain"/>
    <property type="match status" value="1"/>
</dbReference>
<dbReference type="PANTHER" id="PTHR11533:SF174">
    <property type="entry name" value="PUROMYCIN-SENSITIVE AMINOPEPTIDASE-RELATED"/>
    <property type="match status" value="1"/>
</dbReference>
<evidence type="ECO:0000256" key="12">
    <source>
        <dbReference type="RuleBase" id="RU364040"/>
    </source>
</evidence>
<comment type="cofactor">
    <cofactor evidence="10 12">
        <name>Zn(2+)</name>
        <dbReference type="ChEBI" id="CHEBI:29105"/>
    </cofactor>
    <text evidence="10 12">Binds 1 zinc ion per subunit.</text>
</comment>
<dbReference type="InterPro" id="IPR001930">
    <property type="entry name" value="Peptidase_M1"/>
</dbReference>
<dbReference type="EMBL" id="NDXJ01000008">
    <property type="protein sequence ID" value="OSP89462.1"/>
    <property type="molecule type" value="Genomic_DNA"/>
</dbReference>
<feature type="binding site" evidence="10">
    <location>
        <position position="287"/>
    </location>
    <ligand>
        <name>Zn(2+)</name>
        <dbReference type="ChEBI" id="CHEBI:29105"/>
        <note>catalytic</note>
    </ligand>
</feature>
<evidence type="ECO:0000256" key="8">
    <source>
        <dbReference type="ARBA" id="ARBA00023049"/>
    </source>
</evidence>
<comment type="similarity">
    <text evidence="2 12">Belongs to the peptidase M1 family.</text>
</comment>
<dbReference type="InterPro" id="IPR042097">
    <property type="entry name" value="Aminopeptidase_N-like_N_sf"/>
</dbReference>
<dbReference type="GO" id="GO:0043171">
    <property type="term" value="P:peptide catabolic process"/>
    <property type="evidence" value="ECO:0007669"/>
    <property type="project" value="TreeGrafter"/>
</dbReference>
<feature type="domain" description="ERAP1-like C-terminal" evidence="14">
    <location>
        <begin position="506"/>
        <end position="813"/>
    </location>
</feature>
<reference evidence="16 17" key="1">
    <citation type="submission" date="2017-04" db="EMBL/GenBank/DDBJ databases">
        <title>The genome sequence of Weissella cibaria isolated from wild Drosophila.</title>
        <authorList>
            <person name="Ricks N.J."/>
            <person name="Carroll C."/>
            <person name="Walters A."/>
            <person name="Newell P.D."/>
            <person name="Chaston J.M."/>
        </authorList>
    </citation>
    <scope>NUCLEOTIDE SEQUENCE [LARGE SCALE GENOMIC DNA]</scope>
    <source>
        <strain evidence="16 17">DmW_103</strain>
    </source>
</reference>
<evidence type="ECO:0000313" key="17">
    <source>
        <dbReference type="Proteomes" id="UP000193588"/>
    </source>
</evidence>
<dbReference type="InterPro" id="IPR027268">
    <property type="entry name" value="Peptidase_M4/M1_CTD_sf"/>
</dbReference>
<evidence type="ECO:0000313" key="16">
    <source>
        <dbReference type="EMBL" id="OSP89462.1"/>
    </source>
</evidence>
<dbReference type="GO" id="GO:0016285">
    <property type="term" value="F:alanyl aminopeptidase activity"/>
    <property type="evidence" value="ECO:0007669"/>
    <property type="project" value="UniProtKB-EC"/>
</dbReference>
<dbReference type="InterPro" id="IPR014782">
    <property type="entry name" value="Peptidase_M1_dom"/>
</dbReference>
<evidence type="ECO:0000256" key="10">
    <source>
        <dbReference type="PIRSR" id="PIRSR634016-3"/>
    </source>
</evidence>
<proteinExistence type="inferred from homology"/>
<name>A0A1X4JL28_9LACO</name>
<protein>
    <recommendedName>
        <fullName evidence="12">Aminopeptidase</fullName>
        <ecNumber evidence="12">3.4.11.-</ecNumber>
    </recommendedName>
</protein>
<keyword evidence="5 10" id="KW-0479">Metal-binding</keyword>
<accession>A0A1X4JL28</accession>
<keyword evidence="7 10" id="KW-0862">Zinc</keyword>
<evidence type="ECO:0000256" key="5">
    <source>
        <dbReference type="ARBA" id="ARBA00022723"/>
    </source>
</evidence>
<sequence>MAVVKQLADVFQPENYNLYFEIDRETKTIVGRTIITGEVSTTDVKLHQNKLHVKSVFVNDIATLFLVVDDEIRITVPAVGKVRLTIDYETVLTDDMVGIYSAVYQDGGETKRVVGTHFEPAFARQAFPAIDEPGDKATFELAIKYDERPGEMILANMPEQQVVAGVHYFAKTAPMATYLLAFAFGEFYGITTQTATGVEVGVFATTAHATAEMTFALDIAKRSIEFYEDYYQTAYPLPKSWQLALPNFSAGAMENWGLVMYREAFLLLDPDNSSLTEKQSVATVIAHELAHQWFGDLVTMQWWDDLWLNESFANMMQYVAIDALEPDWHIWQLFLTDDVPLALNRDAIDGVQPIHVTVADPTALNALFDDAIVYAKGSRMLVMVRMLLGDAVLRNGLKIYFAQHAYRNAIGDDLWAALASSSGIAIGELMATWLNQPGYPLVTASVEAGDLILSQQQFFIGDHNNDKRLWQIPLHSNYAAVPELLTEQRIVVGDYAQLRRENQGPLLVNMENGAHFIVAYDTTLWDDIQQHLQTLRVVDKAQLLQDQRLLLAAQLVPAQRVVPLLLALSDDKHSLIKHAMNQVVATLRMFVAEGTVADKRFRRLVNQLSASEVTRLGLSSRDGETFDDSTSRPIMLEAAVTGENDATIVALHRVFVANNKHLDNISSDIRRVVLVNEVLNFGDTSLFDYLMAEYMKARDANYRADISAAVARSRDLTAIAQVLRTLKNGAVIKPQDLRSWYGDLIANEAAEQATWDWLRENWQWLSETVGGEAKMNRYIRLTAQTFKTRKRLIEFQSFFEPKRVVPVLQREIQVDEMMIKGRVSLVDTSRQLVNDAIADAR</sequence>
<keyword evidence="3 12" id="KW-0031">Aminopeptidase</keyword>
<evidence type="ECO:0000256" key="3">
    <source>
        <dbReference type="ARBA" id="ARBA00022438"/>
    </source>
</evidence>
<organism evidence="16 17">
    <name type="scientific">Weissella cibaria</name>
    <dbReference type="NCBI Taxonomy" id="137591"/>
    <lineage>
        <taxon>Bacteria</taxon>
        <taxon>Bacillati</taxon>
        <taxon>Bacillota</taxon>
        <taxon>Bacilli</taxon>
        <taxon>Lactobacillales</taxon>
        <taxon>Lactobacillaceae</taxon>
        <taxon>Weissella</taxon>
    </lineage>
</organism>
<dbReference type="GO" id="GO:0005737">
    <property type="term" value="C:cytoplasm"/>
    <property type="evidence" value="ECO:0007669"/>
    <property type="project" value="TreeGrafter"/>
</dbReference>
<dbReference type="Gene3D" id="1.10.390.10">
    <property type="entry name" value="Neutral Protease Domain 2"/>
    <property type="match status" value="1"/>
</dbReference>
<feature type="binding site" evidence="10">
    <location>
        <position position="291"/>
    </location>
    <ligand>
        <name>Zn(2+)</name>
        <dbReference type="ChEBI" id="CHEBI:29105"/>
        <note>catalytic</note>
    </ligand>
</feature>
<comment type="catalytic activity">
    <reaction evidence="1">
        <text>Release of an N-terminal amino acid, Xaa-|-Yaa- from a peptide, amide or arylamide. Xaa is preferably Ala, but may be most amino acids including Pro (slow action). When a terminal hydrophobic residue is followed by a prolyl residue, the two may be released as an intact Xaa-Pro dipeptide.</text>
        <dbReference type="EC" id="3.4.11.2"/>
    </reaction>
</comment>
<dbReference type="PRINTS" id="PR00756">
    <property type="entry name" value="ALADIPTASE"/>
</dbReference>
<evidence type="ECO:0000256" key="11">
    <source>
        <dbReference type="PIRSR" id="PIRSR634016-4"/>
    </source>
</evidence>
<evidence type="ECO:0000256" key="4">
    <source>
        <dbReference type="ARBA" id="ARBA00022670"/>
    </source>
</evidence>
<dbReference type="Pfam" id="PF11838">
    <property type="entry name" value="ERAP1_C"/>
    <property type="match status" value="1"/>
</dbReference>
<feature type="binding site" evidence="10">
    <location>
        <position position="310"/>
    </location>
    <ligand>
        <name>Zn(2+)</name>
        <dbReference type="ChEBI" id="CHEBI:29105"/>
        <note>catalytic</note>
    </ligand>
</feature>
<dbReference type="InterPro" id="IPR024571">
    <property type="entry name" value="ERAP1-like_C_dom"/>
</dbReference>
<feature type="domain" description="Peptidase M1 membrane alanine aminopeptidase" evidence="13">
    <location>
        <begin position="215"/>
        <end position="433"/>
    </location>
</feature>
<dbReference type="PANTHER" id="PTHR11533">
    <property type="entry name" value="PROTEASE M1 ZINC METALLOPROTEASE"/>
    <property type="match status" value="1"/>
</dbReference>
<evidence type="ECO:0000259" key="13">
    <source>
        <dbReference type="Pfam" id="PF01433"/>
    </source>
</evidence>
<keyword evidence="6 12" id="KW-0378">Hydrolase</keyword>
<gene>
    <name evidence="16" type="ORF">B9D04_05945</name>
</gene>
<dbReference type="EC" id="3.4.11.-" evidence="12"/>
<dbReference type="GO" id="GO:0042277">
    <property type="term" value="F:peptide binding"/>
    <property type="evidence" value="ECO:0007669"/>
    <property type="project" value="TreeGrafter"/>
</dbReference>
<evidence type="ECO:0000256" key="7">
    <source>
        <dbReference type="ARBA" id="ARBA00022833"/>
    </source>
</evidence>
<dbReference type="InterPro" id="IPR034016">
    <property type="entry name" value="M1_APN-typ"/>
</dbReference>
<dbReference type="FunFam" id="1.10.390.10:FF:000006">
    <property type="entry name" value="Puromycin-sensitive aminopeptidase"/>
    <property type="match status" value="1"/>
</dbReference>
<keyword evidence="4 12" id="KW-0645">Protease</keyword>
<dbReference type="Gene3D" id="2.60.40.1730">
    <property type="entry name" value="tricorn interacting facor f3 domain"/>
    <property type="match status" value="1"/>
</dbReference>
<dbReference type="Pfam" id="PF01433">
    <property type="entry name" value="Peptidase_M1"/>
    <property type="match status" value="1"/>
</dbReference>
<feature type="site" description="Transition state stabilizer" evidence="11">
    <location>
        <position position="374"/>
    </location>
</feature>
<feature type="domain" description="Aminopeptidase N-like N-terminal" evidence="15">
    <location>
        <begin position="12"/>
        <end position="179"/>
    </location>
</feature>
<dbReference type="CDD" id="cd09601">
    <property type="entry name" value="M1_APN-Q_like"/>
    <property type="match status" value="1"/>
</dbReference>